<dbReference type="STRING" id="380248.SAMN05216251_1252"/>
<sequence length="146" mass="16118">MLRLVVDFLAIPDDIEAGVAARTARARYIGQEGRTYHVLLGEQALLTNIGGAEVMRGQLRHLLDATHRPGLTLGIIPARARLQVYPGDGFSIFDDRRLEVEGYRGAETITDPERLTIFRKAFSLLQPSALYGQEARDLIKASMPGT</sequence>
<dbReference type="Proteomes" id="UP000199323">
    <property type="component" value="Unassembled WGS sequence"/>
</dbReference>
<accession>A0A1I2KUR6</accession>
<reference evidence="3" key="1">
    <citation type="submission" date="2016-10" db="EMBL/GenBank/DDBJ databases">
        <authorList>
            <person name="Varghese N."/>
            <person name="Submissions S."/>
        </authorList>
    </citation>
    <scope>NUCLEOTIDE SEQUENCE [LARGE SCALE GENOMIC DNA]</scope>
    <source>
        <strain evidence="3">CGMCC 4.3510</strain>
    </source>
</reference>
<dbReference type="OrthoDB" id="4966777at2"/>
<dbReference type="EMBL" id="FONG01000025">
    <property type="protein sequence ID" value="SFF70293.1"/>
    <property type="molecule type" value="Genomic_DNA"/>
</dbReference>
<organism evidence="2 3">
    <name type="scientific">Actinacidiphila alni</name>
    <dbReference type="NCBI Taxonomy" id="380248"/>
    <lineage>
        <taxon>Bacteria</taxon>
        <taxon>Bacillati</taxon>
        <taxon>Actinomycetota</taxon>
        <taxon>Actinomycetes</taxon>
        <taxon>Kitasatosporales</taxon>
        <taxon>Streptomycetaceae</taxon>
        <taxon>Actinacidiphila</taxon>
    </lineage>
</organism>
<dbReference type="AlphaFoldDB" id="A0A1I2KUR6"/>
<evidence type="ECO:0000313" key="3">
    <source>
        <dbReference type="Proteomes" id="UP000199323"/>
    </source>
</evidence>
<dbReference type="InterPro" id="IPR043917">
    <property type="entry name" value="DUF5753"/>
</dbReference>
<name>A0A1I2KUR6_9ACTN</name>
<evidence type="ECO:0000259" key="1">
    <source>
        <dbReference type="Pfam" id="PF19054"/>
    </source>
</evidence>
<dbReference type="RefSeq" id="WP_093716978.1">
    <property type="nucleotide sequence ID" value="NZ_FONG01000025.1"/>
</dbReference>
<dbReference type="Pfam" id="PF19054">
    <property type="entry name" value="DUF5753"/>
    <property type="match status" value="1"/>
</dbReference>
<protein>
    <recommendedName>
        <fullName evidence="1">DUF5753 domain-containing protein</fullName>
    </recommendedName>
</protein>
<evidence type="ECO:0000313" key="2">
    <source>
        <dbReference type="EMBL" id="SFF70293.1"/>
    </source>
</evidence>
<gene>
    <name evidence="2" type="ORF">SAMN05216251_1252</name>
</gene>
<keyword evidence="3" id="KW-1185">Reference proteome</keyword>
<feature type="domain" description="DUF5753" evidence="1">
    <location>
        <begin position="12"/>
        <end position="140"/>
    </location>
</feature>
<proteinExistence type="predicted"/>